<dbReference type="InterPro" id="IPR000073">
    <property type="entry name" value="AB_hydrolase_1"/>
</dbReference>
<dbReference type="Gene3D" id="3.40.50.1820">
    <property type="entry name" value="alpha/beta hydrolase"/>
    <property type="match status" value="1"/>
</dbReference>
<dbReference type="Pfam" id="PF12697">
    <property type="entry name" value="Abhydrolase_6"/>
    <property type="match status" value="1"/>
</dbReference>
<evidence type="ECO:0000259" key="2">
    <source>
        <dbReference type="Pfam" id="PF12697"/>
    </source>
</evidence>
<organism evidence="3 4">
    <name type="scientific">Sphingomonas immobilis</name>
    <dbReference type="NCBI Taxonomy" id="3063997"/>
    <lineage>
        <taxon>Bacteria</taxon>
        <taxon>Pseudomonadati</taxon>
        <taxon>Pseudomonadota</taxon>
        <taxon>Alphaproteobacteria</taxon>
        <taxon>Sphingomonadales</taxon>
        <taxon>Sphingomonadaceae</taxon>
        <taxon>Sphingomonas</taxon>
    </lineage>
</organism>
<dbReference type="RefSeq" id="WP_304559792.1">
    <property type="nucleotide sequence ID" value="NZ_JAUQSZ010000002.1"/>
</dbReference>
<dbReference type="Proteomes" id="UP001176468">
    <property type="component" value="Unassembled WGS sequence"/>
</dbReference>
<dbReference type="InterPro" id="IPR029058">
    <property type="entry name" value="AB_hydrolase_fold"/>
</dbReference>
<dbReference type="GO" id="GO:0016787">
    <property type="term" value="F:hydrolase activity"/>
    <property type="evidence" value="ECO:0007669"/>
    <property type="project" value="UniProtKB-KW"/>
</dbReference>
<evidence type="ECO:0000256" key="1">
    <source>
        <dbReference type="ARBA" id="ARBA00008645"/>
    </source>
</evidence>
<keyword evidence="3" id="KW-0378">Hydrolase</keyword>
<sequence length="282" mass="30839">MGQDIPGSPSRRLKLHGPLARRHRARLQGSGEELIVFSHGFGSDQSAWRALIDQLPARFTAISYDLPGAGPLLPDHFDPGAYAALNDYADDLLALLDEIGVDRCIYVGHSVSGMIGVIAGVAAPARFRQFVLINGSPRYLNDEGYHGGFDRDDLNGLFGAMATNYEAWVAGFAPMVVGADVPRAVDTFSAGLLAMRPDVTLHVARTIFESDYRDLLPQLTVPTLLVHSRGDVAVPRAVADYLRSHIRHSDLVWIEADGHLPHLTVPRQLYETIRDRIAPSET</sequence>
<name>A0ABT8ZVL7_9SPHN</name>
<dbReference type="SUPFAM" id="SSF53474">
    <property type="entry name" value="alpha/beta-Hydrolases"/>
    <property type="match status" value="1"/>
</dbReference>
<gene>
    <name evidence="3" type="ORF">Q5H94_03215</name>
</gene>
<accession>A0ABT8ZVL7</accession>
<dbReference type="EMBL" id="JAUQSZ010000002">
    <property type="protein sequence ID" value="MDO7841323.1"/>
    <property type="molecule type" value="Genomic_DNA"/>
</dbReference>
<comment type="similarity">
    <text evidence="1">Belongs to the AB hydrolase superfamily.</text>
</comment>
<comment type="caution">
    <text evidence="3">The sequence shown here is derived from an EMBL/GenBank/DDBJ whole genome shotgun (WGS) entry which is preliminary data.</text>
</comment>
<evidence type="ECO:0000313" key="3">
    <source>
        <dbReference type="EMBL" id="MDO7841323.1"/>
    </source>
</evidence>
<proteinExistence type="inferred from homology"/>
<dbReference type="PANTHER" id="PTHR43039">
    <property type="entry name" value="ESTERASE-RELATED"/>
    <property type="match status" value="1"/>
</dbReference>
<reference evidence="3" key="1">
    <citation type="submission" date="2023-07" db="EMBL/GenBank/DDBJ databases">
        <authorList>
            <person name="Kim M.K."/>
        </authorList>
    </citation>
    <scope>NUCLEOTIDE SEQUENCE</scope>
    <source>
        <strain evidence="3">CA1-15</strain>
    </source>
</reference>
<keyword evidence="4" id="KW-1185">Reference proteome</keyword>
<feature type="domain" description="AB hydrolase-1" evidence="2">
    <location>
        <begin position="35"/>
        <end position="270"/>
    </location>
</feature>
<protein>
    <submittedName>
        <fullName evidence="3">Alpha/beta hydrolase</fullName>
    </submittedName>
</protein>
<evidence type="ECO:0000313" key="4">
    <source>
        <dbReference type="Proteomes" id="UP001176468"/>
    </source>
</evidence>